<evidence type="ECO:0000256" key="2">
    <source>
        <dbReference type="SAM" id="Phobius"/>
    </source>
</evidence>
<keyword evidence="2" id="KW-0472">Membrane</keyword>
<comment type="caution">
    <text evidence="3">The sequence shown here is derived from an EMBL/GenBank/DDBJ whole genome shotgun (WGS) entry which is preliminary data.</text>
</comment>
<accession>A0ABT2JYF9</accession>
<dbReference type="EMBL" id="JAJAGO010000011">
    <property type="protein sequence ID" value="MCT2592928.1"/>
    <property type="molecule type" value="Genomic_DNA"/>
</dbReference>
<keyword evidence="2" id="KW-0812">Transmembrane</keyword>
<proteinExistence type="predicted"/>
<sequence>MPYERGGPGGGYGGGREQRGVPDGLLVGGLAFLLGVAVLIWSATGLAGFFAHGAWPDGVSFAQTPEAVRALLAEPHDVAAAWPKTPDGQLSGYGLFWGIFIGQLMVLIVLAVFVLGTVTRWRAVRRAARADARSHAGEAGVREGPTPKRPPRRGTGPGEDRPQSSGEAAGPPPQEYGPAPGHQQDGAPHHRHPDGYGHPRDIPGPPGMGAENEPAGAAPDGSVSDGSISDGSISDGSISDGSVLSADVSGSGVPGPRYGPGEAEERQEAPGTPGERTYEGGSAATPPPLGPGHSPGFATGLGREITHGLFIAPHPRTALQAVQDAEGAALVVTADPALYTATVGARSKFGPAHVYDPAQLTDAPTRLRWAPHRACEHMPTARLRAAALLAPVRSPARGESAVHDAAEILLRCWLHAAAVAGEPFRQVHRWALTGSSKEAVRILRTHGGATGGSAGELEGTLTGHPERREAATALVRRALGSLSQLHIRNACTPARADRVAWESFIPEGGTLYVVGEAIEAPHRSDPASMPLLTALASAVVEHGRRIAEGASAGRLDPPLTVVLDHPATVAPLPELPGLLADGEASGLCTVVLLRSEEQGRTWWPEAMRGAHQGGSPG</sequence>
<feature type="compositionally biased region" description="Low complexity" evidence="1">
    <location>
        <begin position="220"/>
        <end position="243"/>
    </location>
</feature>
<name>A0ABT2JYF9_9ACTN</name>
<feature type="transmembrane region" description="Helical" evidence="2">
    <location>
        <begin position="25"/>
        <end position="51"/>
    </location>
</feature>
<reference evidence="3 4" key="1">
    <citation type="submission" date="2021-10" db="EMBL/GenBank/DDBJ databases">
        <title>Streptomyces gossypii sp. nov., isolated from soil collected from cotton field.</title>
        <authorList>
            <person name="Ge X."/>
            <person name="Chen X."/>
            <person name="Liu W."/>
        </authorList>
    </citation>
    <scope>NUCLEOTIDE SEQUENCE [LARGE SCALE GENOMIC DNA]</scope>
    <source>
        <strain evidence="3 4">N2-109</strain>
    </source>
</reference>
<dbReference type="Proteomes" id="UP001156389">
    <property type="component" value="Unassembled WGS sequence"/>
</dbReference>
<feature type="region of interest" description="Disordered" evidence="1">
    <location>
        <begin position="131"/>
        <end position="301"/>
    </location>
</feature>
<evidence type="ECO:0000256" key="1">
    <source>
        <dbReference type="SAM" id="MobiDB-lite"/>
    </source>
</evidence>
<keyword evidence="4" id="KW-1185">Reference proteome</keyword>
<evidence type="ECO:0008006" key="5">
    <source>
        <dbReference type="Google" id="ProtNLM"/>
    </source>
</evidence>
<protein>
    <recommendedName>
        <fullName evidence="5">Type VI secretion protein</fullName>
    </recommendedName>
</protein>
<keyword evidence="2" id="KW-1133">Transmembrane helix</keyword>
<evidence type="ECO:0000313" key="3">
    <source>
        <dbReference type="EMBL" id="MCT2592928.1"/>
    </source>
</evidence>
<feature type="transmembrane region" description="Helical" evidence="2">
    <location>
        <begin position="95"/>
        <end position="116"/>
    </location>
</feature>
<evidence type="ECO:0000313" key="4">
    <source>
        <dbReference type="Proteomes" id="UP001156389"/>
    </source>
</evidence>
<dbReference type="RefSeq" id="WP_260220253.1">
    <property type="nucleotide sequence ID" value="NZ_JAJAGO010000011.1"/>
</dbReference>
<organism evidence="3 4">
    <name type="scientific">Streptomyces gossypii</name>
    <dbReference type="NCBI Taxonomy" id="2883101"/>
    <lineage>
        <taxon>Bacteria</taxon>
        <taxon>Bacillati</taxon>
        <taxon>Actinomycetota</taxon>
        <taxon>Actinomycetes</taxon>
        <taxon>Kitasatosporales</taxon>
        <taxon>Streptomycetaceae</taxon>
        <taxon>Streptomyces</taxon>
    </lineage>
</organism>
<gene>
    <name evidence="3" type="ORF">LHJ74_23945</name>
</gene>